<organism evidence="1 2">
    <name type="scientific">Pseudoalteromonas rubra</name>
    <dbReference type="NCBI Taxonomy" id="43658"/>
    <lineage>
        <taxon>Bacteria</taxon>
        <taxon>Pseudomonadati</taxon>
        <taxon>Pseudomonadota</taxon>
        <taxon>Gammaproteobacteria</taxon>
        <taxon>Alteromonadales</taxon>
        <taxon>Pseudoalteromonadaceae</taxon>
        <taxon>Pseudoalteromonas</taxon>
    </lineage>
</organism>
<proteinExistence type="predicted"/>
<dbReference type="KEGG" id="prr:AT705_04795"/>
<accession>A0A0U2Z3I2</accession>
<evidence type="ECO:0000313" key="2">
    <source>
        <dbReference type="Proteomes" id="UP000069015"/>
    </source>
</evidence>
<dbReference type="Proteomes" id="UP000069015">
    <property type="component" value="Chromosome 1"/>
</dbReference>
<dbReference type="AlphaFoldDB" id="A0A0U2Z3I2"/>
<evidence type="ECO:0000313" key="1">
    <source>
        <dbReference type="EMBL" id="ALU42321.1"/>
    </source>
</evidence>
<sequence length="75" mass="8411">MICQLGLQYGALITIVAFQLTESALQANNKNRLHTVSDEVLKSQLDRLQWPARTEGHRMLVMGDLGVELSRAGRF</sequence>
<dbReference type="RefSeq" id="WP_058795713.1">
    <property type="nucleotide sequence ID" value="NZ_CP013611.1"/>
</dbReference>
<reference evidence="1 2" key="1">
    <citation type="submission" date="2015-12" db="EMBL/GenBank/DDBJ databases">
        <title>Complete genome sequence of Pseudoalteromonas rubra SCSIO 6842, harboring a conjugative plasmid.</title>
        <authorList>
            <person name="Li B."/>
            <person name="Wang X."/>
        </authorList>
    </citation>
    <scope>NUCLEOTIDE SEQUENCE [LARGE SCALE GENOMIC DNA]</scope>
    <source>
        <strain evidence="1 2">SCSIO 6842</strain>
    </source>
</reference>
<gene>
    <name evidence="1" type="ORF">AT705_04795</name>
</gene>
<protein>
    <submittedName>
        <fullName evidence="1">Uncharacterized protein</fullName>
    </submittedName>
</protein>
<dbReference type="EMBL" id="CP013611">
    <property type="protein sequence ID" value="ALU42321.1"/>
    <property type="molecule type" value="Genomic_DNA"/>
</dbReference>
<name>A0A0U2Z3I2_9GAMM</name>